<keyword evidence="2" id="KW-1185">Reference proteome</keyword>
<organism evidence="2 3">
    <name type="scientific">Priapulus caudatus</name>
    <name type="common">Priapulid worm</name>
    <dbReference type="NCBI Taxonomy" id="37621"/>
    <lineage>
        <taxon>Eukaryota</taxon>
        <taxon>Metazoa</taxon>
        <taxon>Ecdysozoa</taxon>
        <taxon>Scalidophora</taxon>
        <taxon>Priapulida</taxon>
        <taxon>Priapulimorpha</taxon>
        <taxon>Priapulimorphida</taxon>
        <taxon>Priapulidae</taxon>
        <taxon>Priapulus</taxon>
    </lineage>
</organism>
<reference evidence="3" key="1">
    <citation type="submission" date="2025-08" db="UniProtKB">
        <authorList>
            <consortium name="RefSeq"/>
        </authorList>
    </citation>
    <scope>IDENTIFICATION</scope>
</reference>
<gene>
    <name evidence="3" type="primary">LOC106806245</name>
</gene>
<protein>
    <submittedName>
        <fullName evidence="3">Uncharacterized protein LOC106806245</fullName>
    </submittedName>
</protein>
<evidence type="ECO:0000313" key="2">
    <source>
        <dbReference type="Proteomes" id="UP000695022"/>
    </source>
</evidence>
<accession>A0ABM1DUI4</accession>
<evidence type="ECO:0000256" key="1">
    <source>
        <dbReference type="SAM" id="SignalP"/>
    </source>
</evidence>
<feature type="chain" id="PRO_5045432729" evidence="1">
    <location>
        <begin position="20"/>
        <end position="300"/>
    </location>
</feature>
<feature type="non-terminal residue" evidence="3">
    <location>
        <position position="300"/>
    </location>
</feature>
<sequence length="300" mass="32506">MRSLFVVLLLGLVVRHGHGEGGDTSLNDFSDLGYDDLISVSQLYDKFIEYKTTDSQQIGGLLETVAKIQATVNNLSASILNSATEAETRHADEMETLGAMETRLHQLDTKIDTRFQEIETQVMQTNTATDALGVKVDALDGSLNEKLLRERNALLKIIEQKNGQMKTAIASNIAKSKQELQDGSTSTRLLLTSLLNDTATAKAAIDDVTATVKDELTSSRRDFSADLRALSKRVQLAAQRANDSFGGLARQHTVETASLLVGVQADAAAHATALTESMDEQAQHVARTLARSLHQAAQQS</sequence>
<dbReference type="GeneID" id="106806245"/>
<proteinExistence type="predicted"/>
<dbReference type="RefSeq" id="XP_014663605.1">
    <property type="nucleotide sequence ID" value="XM_014808119.1"/>
</dbReference>
<keyword evidence="1" id="KW-0732">Signal</keyword>
<feature type="signal peptide" evidence="1">
    <location>
        <begin position="1"/>
        <end position="19"/>
    </location>
</feature>
<evidence type="ECO:0000313" key="3">
    <source>
        <dbReference type="RefSeq" id="XP_014663605.1"/>
    </source>
</evidence>
<dbReference type="Proteomes" id="UP000695022">
    <property type="component" value="Unplaced"/>
</dbReference>
<name>A0ABM1DUI4_PRICU</name>